<dbReference type="STRING" id="313367.JSE7799_02384"/>
<dbReference type="GO" id="GO:0004806">
    <property type="term" value="F:triacylglycerol lipase activity"/>
    <property type="evidence" value="ECO:0007669"/>
    <property type="project" value="TreeGrafter"/>
</dbReference>
<organism evidence="4 5">
    <name type="scientific">Jannaschia seosinensis</name>
    <dbReference type="NCBI Taxonomy" id="313367"/>
    <lineage>
        <taxon>Bacteria</taxon>
        <taxon>Pseudomonadati</taxon>
        <taxon>Pseudomonadota</taxon>
        <taxon>Alphaproteobacteria</taxon>
        <taxon>Rhodobacterales</taxon>
        <taxon>Roseobacteraceae</taxon>
        <taxon>Jannaschia</taxon>
    </lineage>
</organism>
<dbReference type="InterPro" id="IPR050300">
    <property type="entry name" value="GDXG_lipolytic_enzyme"/>
</dbReference>
<keyword evidence="2 4" id="KW-0378">Hydrolase</keyword>
<evidence type="ECO:0000259" key="3">
    <source>
        <dbReference type="Pfam" id="PF07859"/>
    </source>
</evidence>
<accession>A0A0M7BA41</accession>
<proteinExistence type="inferred from homology"/>
<reference evidence="4 5" key="1">
    <citation type="submission" date="2015-09" db="EMBL/GenBank/DDBJ databases">
        <authorList>
            <person name="Jackson K.R."/>
            <person name="Lunt B.L."/>
            <person name="Fisher J.N.B."/>
            <person name="Gardner A.V."/>
            <person name="Bailey M.E."/>
            <person name="Deus L.M."/>
            <person name="Earl A.S."/>
            <person name="Gibby P.D."/>
            <person name="Hartmann K.A."/>
            <person name="Liu J.E."/>
            <person name="Manci A.M."/>
            <person name="Nielsen D.A."/>
            <person name="Solomon M.B."/>
            <person name="Breakwell D.P."/>
            <person name="Burnett S.H."/>
            <person name="Grose J.H."/>
        </authorList>
    </citation>
    <scope>NUCLEOTIDE SEQUENCE [LARGE SCALE GENOMIC DNA]</scope>
    <source>
        <strain evidence="4 5">CECT 7799</strain>
    </source>
</reference>
<dbReference type="EMBL" id="CYPR01000160">
    <property type="protein sequence ID" value="CUH39657.1"/>
    <property type="molecule type" value="Genomic_DNA"/>
</dbReference>
<evidence type="ECO:0000313" key="4">
    <source>
        <dbReference type="EMBL" id="CUH39657.1"/>
    </source>
</evidence>
<name>A0A0M7BA41_9RHOB</name>
<dbReference type="SUPFAM" id="SSF53474">
    <property type="entry name" value="alpha/beta-Hydrolases"/>
    <property type="match status" value="1"/>
</dbReference>
<gene>
    <name evidence="4" type="primary">mlhB_2</name>
    <name evidence="4" type="ORF">JSE7799_02384</name>
</gene>
<evidence type="ECO:0000256" key="1">
    <source>
        <dbReference type="ARBA" id="ARBA00010515"/>
    </source>
</evidence>
<dbReference type="EC" id="3.1.1.83" evidence="4"/>
<dbReference type="AlphaFoldDB" id="A0A0M7BA41"/>
<dbReference type="OrthoDB" id="9806180at2"/>
<dbReference type="PANTHER" id="PTHR48081">
    <property type="entry name" value="AB HYDROLASE SUPERFAMILY PROTEIN C4A8.06C"/>
    <property type="match status" value="1"/>
</dbReference>
<dbReference type="Proteomes" id="UP000049455">
    <property type="component" value="Unassembled WGS sequence"/>
</dbReference>
<sequence>MPFSGEIERATIVDRIAAHPLGKTPDEMRGGFRRLVNADAAPEPPDGIKVETDARGLTVRPRRPGPTLIWFHGGGYVFGAPETHLRPAFHLAAHHGLTVHLPRYRLAPEHPWPAQLEDARTATATIDRPIFAGDSAGGHLALVATLDHVRNGGEVAGLMLFSPNTDRSGLNLARARMSETDPVVDDEGDQALARMCFGDMTRDDPQVSPALDDLSGLPRTHIEAGEPEVLLGDALALRDKGAAVDAPITLRVTPGMLHMGQLWSPWWAEARASLDRAVTATLG</sequence>
<protein>
    <submittedName>
        <fullName evidence="4">Monoterpene epsilon-lactone hydrolase</fullName>
        <ecNumber evidence="4">3.1.1.83</ecNumber>
    </submittedName>
</protein>
<dbReference type="PANTHER" id="PTHR48081:SF30">
    <property type="entry name" value="ACETYL-HYDROLASE LIPR-RELATED"/>
    <property type="match status" value="1"/>
</dbReference>
<evidence type="ECO:0000313" key="5">
    <source>
        <dbReference type="Proteomes" id="UP000049455"/>
    </source>
</evidence>
<keyword evidence="5" id="KW-1185">Reference proteome</keyword>
<dbReference type="InterPro" id="IPR013094">
    <property type="entry name" value="AB_hydrolase_3"/>
</dbReference>
<dbReference type="InterPro" id="IPR029058">
    <property type="entry name" value="AB_hydrolase_fold"/>
</dbReference>
<dbReference type="Pfam" id="PF07859">
    <property type="entry name" value="Abhydrolase_3"/>
    <property type="match status" value="1"/>
</dbReference>
<dbReference type="Gene3D" id="3.40.50.1820">
    <property type="entry name" value="alpha/beta hydrolase"/>
    <property type="match status" value="1"/>
</dbReference>
<evidence type="ECO:0000256" key="2">
    <source>
        <dbReference type="ARBA" id="ARBA00022801"/>
    </source>
</evidence>
<comment type="similarity">
    <text evidence="1">Belongs to the 'GDXG' lipolytic enzyme family.</text>
</comment>
<feature type="domain" description="Alpha/beta hydrolase fold-3" evidence="3">
    <location>
        <begin position="68"/>
        <end position="259"/>
    </location>
</feature>
<dbReference type="RefSeq" id="WP_055663810.1">
    <property type="nucleotide sequence ID" value="NZ_CYPR01000160.1"/>
</dbReference>